<evidence type="ECO:0000313" key="6">
    <source>
        <dbReference type="EMBL" id="NKZ02041.1"/>
    </source>
</evidence>
<sequence>MAGKRSAPRSAPPALDAVRMSPGQWVACVATALAIIASLGGYGWYQGIVGNITTAQVDTDAWDRPTSVEGVMNLLIIGSDVRSGENANYGEAEGERPDTMLIASINVDNGAATLVNLPRDLVVDLPGCDAVEGYEGMSPHSGMINSAMTFGGVGCQWQTVEEVTDVHLDHFVMMDFTGFKDMVDAIGGVEMCIPAPIDDPKAHLTLDAGTQTLSGEESLGYVRSRYGQGDGSDLSRIDRQQEFMGAMLRQVLSSEVMTSPVTITNFLSAVTDSVTTDEELTVETMTDIAISMREVDLERIQFVTVPNGQHPADPNRLAMSQPAASELFAAINSGAYLEDEEPAEEGEESEEDSGGAAPAPADISVQVLNNTGVTGLANEVQGVLLGEGYDVTGIGEPEVRFPELTTVYYAPGEAAAAELLAGSLENAVTEEVADLPQTLELVIGQDWNGFADGEGSSGPEVSITEDLGGTTAAGAQESAC</sequence>
<dbReference type="NCBIfam" id="TIGR00350">
    <property type="entry name" value="lytR_cpsA_psr"/>
    <property type="match status" value="1"/>
</dbReference>
<name>A0A7X6RTF7_9ACTN</name>
<dbReference type="RefSeq" id="WP_061078522.1">
    <property type="nucleotide sequence ID" value="NZ_JAAXPG010000054.1"/>
</dbReference>
<dbReference type="EMBL" id="JAAXPG010000054">
    <property type="protein sequence ID" value="NKZ02041.1"/>
    <property type="molecule type" value="Genomic_DNA"/>
</dbReference>
<reference evidence="6 7" key="1">
    <citation type="submission" date="2020-04" db="EMBL/GenBank/DDBJ databases">
        <title>MicrobeNet Type strains.</title>
        <authorList>
            <person name="Nicholson A.C."/>
        </authorList>
    </citation>
    <scope>NUCLEOTIDE SEQUENCE [LARGE SCALE GENOMIC DNA]</scope>
    <source>
        <strain evidence="6 7">ATCC 23612</strain>
    </source>
</reference>
<dbReference type="Gene3D" id="3.30.70.2390">
    <property type="match status" value="1"/>
</dbReference>
<keyword evidence="3" id="KW-1133">Transmembrane helix</keyword>
<keyword evidence="3" id="KW-0472">Membrane</keyword>
<dbReference type="InterPro" id="IPR004474">
    <property type="entry name" value="LytR_CpsA_psr"/>
</dbReference>
<feature type="domain" description="Cell envelope-related transcriptional attenuator" evidence="4">
    <location>
        <begin position="96"/>
        <end position="252"/>
    </location>
</feature>
<dbReference type="Pfam" id="PF13399">
    <property type="entry name" value="LytR_C"/>
    <property type="match status" value="1"/>
</dbReference>
<evidence type="ECO:0000256" key="1">
    <source>
        <dbReference type="ARBA" id="ARBA00006068"/>
    </source>
</evidence>
<organism evidence="6 7">
    <name type="scientific">Nocardiopsis alborubida</name>
    <dbReference type="NCBI Taxonomy" id="146802"/>
    <lineage>
        <taxon>Bacteria</taxon>
        <taxon>Bacillati</taxon>
        <taxon>Actinomycetota</taxon>
        <taxon>Actinomycetes</taxon>
        <taxon>Streptosporangiales</taxon>
        <taxon>Nocardiopsidaceae</taxon>
        <taxon>Nocardiopsis</taxon>
    </lineage>
</organism>
<dbReference type="Pfam" id="PF03816">
    <property type="entry name" value="LytR_cpsA_psr"/>
    <property type="match status" value="1"/>
</dbReference>
<evidence type="ECO:0000259" key="4">
    <source>
        <dbReference type="Pfam" id="PF03816"/>
    </source>
</evidence>
<evidence type="ECO:0000256" key="2">
    <source>
        <dbReference type="SAM" id="MobiDB-lite"/>
    </source>
</evidence>
<dbReference type="PANTHER" id="PTHR33392">
    <property type="entry name" value="POLYISOPRENYL-TEICHOIC ACID--PEPTIDOGLYCAN TEICHOIC ACID TRANSFERASE TAGU"/>
    <property type="match status" value="1"/>
</dbReference>
<comment type="similarity">
    <text evidence="1">Belongs to the LytR/CpsA/Psr (LCP) family.</text>
</comment>
<feature type="transmembrane region" description="Helical" evidence="3">
    <location>
        <begin position="25"/>
        <end position="45"/>
    </location>
</feature>
<evidence type="ECO:0000259" key="5">
    <source>
        <dbReference type="Pfam" id="PF13399"/>
    </source>
</evidence>
<dbReference type="InterPro" id="IPR050922">
    <property type="entry name" value="LytR/CpsA/Psr_CW_biosynth"/>
</dbReference>
<evidence type="ECO:0000256" key="3">
    <source>
        <dbReference type="SAM" id="Phobius"/>
    </source>
</evidence>
<comment type="caution">
    <text evidence="6">The sequence shown here is derived from an EMBL/GenBank/DDBJ whole genome shotgun (WGS) entry which is preliminary data.</text>
</comment>
<keyword evidence="3" id="KW-0812">Transmembrane</keyword>
<dbReference type="AlphaFoldDB" id="A0A7X6RTF7"/>
<proteinExistence type="inferred from homology"/>
<dbReference type="PANTHER" id="PTHR33392:SF6">
    <property type="entry name" value="POLYISOPRENYL-TEICHOIC ACID--PEPTIDOGLYCAN TEICHOIC ACID TRANSFERASE TAGU"/>
    <property type="match status" value="1"/>
</dbReference>
<dbReference type="Gene3D" id="3.40.630.190">
    <property type="entry name" value="LCP protein"/>
    <property type="match status" value="1"/>
</dbReference>
<feature type="domain" description="LytR/CpsA/Psr regulator C-terminal" evidence="5">
    <location>
        <begin position="362"/>
        <end position="447"/>
    </location>
</feature>
<gene>
    <name evidence="6" type="ORF">HGB44_30930</name>
</gene>
<evidence type="ECO:0000313" key="7">
    <source>
        <dbReference type="Proteomes" id="UP000553209"/>
    </source>
</evidence>
<feature type="compositionally biased region" description="Acidic residues" evidence="2">
    <location>
        <begin position="338"/>
        <end position="353"/>
    </location>
</feature>
<accession>A0A7X6RTF7</accession>
<protein>
    <submittedName>
        <fullName evidence="6">LCP family protein</fullName>
    </submittedName>
</protein>
<keyword evidence="7" id="KW-1185">Reference proteome</keyword>
<feature type="region of interest" description="Disordered" evidence="2">
    <location>
        <begin position="451"/>
        <end position="480"/>
    </location>
</feature>
<dbReference type="Proteomes" id="UP000553209">
    <property type="component" value="Unassembled WGS sequence"/>
</dbReference>
<dbReference type="InterPro" id="IPR027381">
    <property type="entry name" value="LytR/CpsA/Psr_C"/>
</dbReference>
<feature type="region of interest" description="Disordered" evidence="2">
    <location>
        <begin position="338"/>
        <end position="360"/>
    </location>
</feature>